<gene>
    <name evidence="2" type="ORF">EKPJFOCH_3076</name>
</gene>
<name>A0ABQ4TQF0_9HYPH</name>
<evidence type="ECO:0000256" key="1">
    <source>
        <dbReference type="SAM" id="MobiDB-lite"/>
    </source>
</evidence>
<keyword evidence="3" id="KW-1185">Reference proteome</keyword>
<comment type="caution">
    <text evidence="2">The sequence shown here is derived from an EMBL/GenBank/DDBJ whole genome shotgun (WGS) entry which is preliminary data.</text>
</comment>
<reference evidence="2" key="2">
    <citation type="submission" date="2021-08" db="EMBL/GenBank/DDBJ databases">
        <authorList>
            <person name="Tani A."/>
            <person name="Ola A."/>
            <person name="Ogura Y."/>
            <person name="Katsura K."/>
            <person name="Hayashi T."/>
        </authorList>
    </citation>
    <scope>NUCLEOTIDE SEQUENCE</scope>
    <source>
        <strain evidence="2">DSM 23674</strain>
    </source>
</reference>
<proteinExistence type="predicted"/>
<accession>A0ABQ4TQF0</accession>
<dbReference type="Proteomes" id="UP001055101">
    <property type="component" value="Unassembled WGS sequence"/>
</dbReference>
<reference evidence="2" key="1">
    <citation type="journal article" date="2021" name="Front. Microbiol.">
        <title>Comprehensive Comparative Genomics and Phenotyping of Methylobacterium Species.</title>
        <authorList>
            <person name="Alessa O."/>
            <person name="Ogura Y."/>
            <person name="Fujitani Y."/>
            <person name="Takami H."/>
            <person name="Hayashi T."/>
            <person name="Sahin N."/>
            <person name="Tani A."/>
        </authorList>
    </citation>
    <scope>NUCLEOTIDE SEQUENCE</scope>
    <source>
        <strain evidence="2">DSM 23674</strain>
    </source>
</reference>
<evidence type="ECO:0000313" key="2">
    <source>
        <dbReference type="EMBL" id="GJE56569.1"/>
    </source>
</evidence>
<sequence>MPSYGGLPGRCRHSGFPPASGRLTRPDAPPPMDPAKLLRDLAGLKRLLDDLDASAAKAAEAAALATRRAEIAVERQLQQQCSAIRRAIQSLPARR</sequence>
<feature type="region of interest" description="Disordered" evidence="1">
    <location>
        <begin position="1"/>
        <end position="36"/>
    </location>
</feature>
<protein>
    <submittedName>
        <fullName evidence="2">Uncharacterized protein</fullName>
    </submittedName>
</protein>
<dbReference type="EMBL" id="BPRA01000014">
    <property type="protein sequence ID" value="GJE56569.1"/>
    <property type="molecule type" value="Genomic_DNA"/>
</dbReference>
<evidence type="ECO:0000313" key="3">
    <source>
        <dbReference type="Proteomes" id="UP001055101"/>
    </source>
</evidence>
<organism evidence="2 3">
    <name type="scientific">Methylobacterium thuringiense</name>
    <dbReference type="NCBI Taxonomy" id="1003091"/>
    <lineage>
        <taxon>Bacteria</taxon>
        <taxon>Pseudomonadati</taxon>
        <taxon>Pseudomonadota</taxon>
        <taxon>Alphaproteobacteria</taxon>
        <taxon>Hyphomicrobiales</taxon>
        <taxon>Methylobacteriaceae</taxon>
        <taxon>Methylobacterium</taxon>
    </lineage>
</organism>